<dbReference type="Proteomes" id="UP000020681">
    <property type="component" value="Unassembled WGS sequence"/>
</dbReference>
<comment type="caution">
    <text evidence="1">The sequence shown here is derived from an EMBL/GenBank/DDBJ whole genome shotgun (WGS) entry which is preliminary data.</text>
</comment>
<keyword evidence="2" id="KW-1185">Reference proteome</keyword>
<accession>A0ABN0R5E1</accession>
<evidence type="ECO:0000313" key="1">
    <source>
        <dbReference type="EMBL" id="EUA92362.1"/>
    </source>
</evidence>
<evidence type="ECO:0008006" key="3">
    <source>
        <dbReference type="Google" id="ProtNLM"/>
    </source>
</evidence>
<gene>
    <name evidence="1" type="ORF">I551_1152</name>
</gene>
<reference evidence="1 2" key="1">
    <citation type="submission" date="2014-01" db="EMBL/GenBank/DDBJ databases">
        <authorList>
            <person name="Dobos K."/>
            <person name="Lenaerts A."/>
            <person name="Ordway D."/>
            <person name="DeGroote M.A."/>
            <person name="Parker T."/>
            <person name="Sizemore C."/>
            <person name="Tallon L.J."/>
            <person name="Sadzewicz L.K."/>
            <person name="Sengamalay N."/>
            <person name="Fraser C.M."/>
            <person name="Hine E."/>
            <person name="Shefchek K.A."/>
            <person name="Das S.P."/>
            <person name="Tettelin H."/>
        </authorList>
    </citation>
    <scope>NUCLEOTIDE SEQUENCE [LARGE SCALE GENOMIC DNA]</scope>
    <source>
        <strain evidence="1 2">Harvey</strain>
    </source>
</reference>
<name>A0ABN0R5E1_MYCUL</name>
<dbReference type="EMBL" id="JAOL01000078">
    <property type="protein sequence ID" value="EUA92362.1"/>
    <property type="molecule type" value="Genomic_DNA"/>
</dbReference>
<sequence>MSFLTTVLSQSKIATLCAAPSAVPVHLLLALMADCRNSRTPSCHSRTRRVHDSRTRDRRMLGWWVDRSSNR</sequence>
<protein>
    <recommendedName>
        <fullName evidence="3">Secreted protein</fullName>
    </recommendedName>
</protein>
<proteinExistence type="predicted"/>
<evidence type="ECO:0000313" key="2">
    <source>
        <dbReference type="Proteomes" id="UP000020681"/>
    </source>
</evidence>
<organism evidence="1 2">
    <name type="scientific">Mycobacterium ulcerans str. Harvey</name>
    <dbReference type="NCBI Taxonomy" id="1299332"/>
    <lineage>
        <taxon>Bacteria</taxon>
        <taxon>Bacillati</taxon>
        <taxon>Actinomycetota</taxon>
        <taxon>Actinomycetes</taxon>
        <taxon>Mycobacteriales</taxon>
        <taxon>Mycobacteriaceae</taxon>
        <taxon>Mycobacterium</taxon>
        <taxon>Mycobacterium ulcerans group</taxon>
    </lineage>
</organism>